<evidence type="ECO:0000313" key="2">
    <source>
        <dbReference type="Proteomes" id="UP000002565"/>
    </source>
</evidence>
<dbReference type="AlphaFoldDB" id="A0A0F6AQT8"/>
<sequence>MICAQNSRRKACRWQLLAFTHKLVELSEKAANQVAASQLPSLVSHAVSR</sequence>
<dbReference type="EMBL" id="CP000887">
    <property type="protein sequence ID" value="ACD72507.1"/>
    <property type="molecule type" value="Genomic_DNA"/>
</dbReference>
<proteinExistence type="predicted"/>
<name>A0A0F6AQT8_BRUA1</name>
<dbReference type="HOGENOM" id="CLU_3133094_0_0_5"/>
<accession>A0A0F6AQT8</accession>
<gene>
    <name evidence="1" type="ordered locus">BAbS19_I09920</name>
</gene>
<evidence type="ECO:0000313" key="1">
    <source>
        <dbReference type="EMBL" id="ACD72507.1"/>
    </source>
</evidence>
<dbReference type="KEGG" id="bmc:BAbS19_I09920"/>
<dbReference type="Proteomes" id="UP000002565">
    <property type="component" value="Chromosome 1"/>
</dbReference>
<organism evidence="1 2">
    <name type="scientific">Brucella abortus (strain S19)</name>
    <dbReference type="NCBI Taxonomy" id="430066"/>
    <lineage>
        <taxon>Bacteria</taxon>
        <taxon>Pseudomonadati</taxon>
        <taxon>Pseudomonadota</taxon>
        <taxon>Alphaproteobacteria</taxon>
        <taxon>Hyphomicrobiales</taxon>
        <taxon>Brucellaceae</taxon>
        <taxon>Brucella/Ochrobactrum group</taxon>
        <taxon>Brucella</taxon>
    </lineage>
</organism>
<protein>
    <submittedName>
        <fullName evidence="1">Uncharacterized protein</fullName>
    </submittedName>
</protein>
<reference evidence="1 2" key="1">
    <citation type="journal article" date="2008" name="PLoS ONE">
        <title>Genome sequence of Brucella abortus vaccine strain S19 compared to virulent strains yields candidate virulence genes.</title>
        <authorList>
            <person name="Crasta O.R."/>
            <person name="Folkerts O."/>
            <person name="Fei Z."/>
            <person name="Mane S.P."/>
            <person name="Evans C."/>
            <person name="Martino-Catt S."/>
            <person name="Bricker B."/>
            <person name="Yu G."/>
            <person name="Du L."/>
            <person name="Sobral B.W."/>
        </authorList>
    </citation>
    <scope>NUCLEOTIDE SEQUENCE [LARGE SCALE GENOMIC DNA]</scope>
    <source>
        <strain evidence="1 2">S19</strain>
    </source>
</reference>